<dbReference type="InterPro" id="IPR010869">
    <property type="entry name" value="DUF1501"/>
</dbReference>
<dbReference type="SUPFAM" id="SSF53649">
    <property type="entry name" value="Alkaline phosphatase-like"/>
    <property type="match status" value="1"/>
</dbReference>
<dbReference type="RefSeq" id="WP_184209862.1">
    <property type="nucleotide sequence ID" value="NZ_JACHIF010000006.1"/>
</dbReference>
<dbReference type="PANTHER" id="PTHR43737:SF1">
    <property type="entry name" value="DUF1501 DOMAIN-CONTAINING PROTEIN"/>
    <property type="match status" value="1"/>
</dbReference>
<organism evidence="1 2">
    <name type="scientific">Prosthecobacter dejongeii</name>
    <dbReference type="NCBI Taxonomy" id="48465"/>
    <lineage>
        <taxon>Bacteria</taxon>
        <taxon>Pseudomonadati</taxon>
        <taxon>Verrucomicrobiota</taxon>
        <taxon>Verrucomicrobiia</taxon>
        <taxon>Verrucomicrobiales</taxon>
        <taxon>Verrucomicrobiaceae</taxon>
        <taxon>Prosthecobacter</taxon>
    </lineage>
</organism>
<dbReference type="Pfam" id="PF07394">
    <property type="entry name" value="DUF1501"/>
    <property type="match status" value="1"/>
</dbReference>
<dbReference type="PROSITE" id="PS51318">
    <property type="entry name" value="TAT"/>
    <property type="match status" value="1"/>
</dbReference>
<proteinExistence type="predicted"/>
<dbReference type="Proteomes" id="UP000534294">
    <property type="component" value="Unassembled WGS sequence"/>
</dbReference>
<dbReference type="InterPro" id="IPR017850">
    <property type="entry name" value="Alkaline_phosphatase_core_sf"/>
</dbReference>
<accession>A0A7W8DQV5</accession>
<evidence type="ECO:0008006" key="3">
    <source>
        <dbReference type="Google" id="ProtNLM"/>
    </source>
</evidence>
<evidence type="ECO:0000313" key="2">
    <source>
        <dbReference type="Proteomes" id="UP000534294"/>
    </source>
</evidence>
<protein>
    <recommendedName>
        <fullName evidence="3">DUF1501 domain-containing protein</fullName>
    </recommendedName>
</protein>
<evidence type="ECO:0000313" key="1">
    <source>
        <dbReference type="EMBL" id="MBB5038762.1"/>
    </source>
</evidence>
<comment type="caution">
    <text evidence="1">The sequence shown here is derived from an EMBL/GenBank/DDBJ whole genome shotgun (WGS) entry which is preliminary data.</text>
</comment>
<reference evidence="1 2" key="1">
    <citation type="submission" date="2020-08" db="EMBL/GenBank/DDBJ databases">
        <title>Genomic Encyclopedia of Type Strains, Phase IV (KMG-IV): sequencing the most valuable type-strain genomes for metagenomic binning, comparative biology and taxonomic classification.</title>
        <authorList>
            <person name="Goeker M."/>
        </authorList>
    </citation>
    <scope>NUCLEOTIDE SEQUENCE [LARGE SCALE GENOMIC DNA]</scope>
    <source>
        <strain evidence="1 2">DSM 12251</strain>
    </source>
</reference>
<dbReference type="InterPro" id="IPR006311">
    <property type="entry name" value="TAT_signal"/>
</dbReference>
<keyword evidence="2" id="KW-1185">Reference proteome</keyword>
<dbReference type="EMBL" id="JACHIF010000006">
    <property type="protein sequence ID" value="MBB5038762.1"/>
    <property type="molecule type" value="Genomic_DNA"/>
</dbReference>
<dbReference type="PANTHER" id="PTHR43737">
    <property type="entry name" value="BLL7424 PROTEIN"/>
    <property type="match status" value="1"/>
</dbReference>
<name>A0A7W8DQV5_9BACT</name>
<dbReference type="AlphaFoldDB" id="A0A7W8DQV5"/>
<gene>
    <name evidence="1" type="ORF">HNQ64_003027</name>
</gene>
<sequence>MKTELLRLNDHSRRQFMLTTAKTALGVSLLPGIASKMSAAEGASVSGPGTPGFGKAKHVIFLWMNGGMTHLDTFDPKTGATKGPGEQIKAKAEGIDYLGSYLPKLAENANKLSIIRSMSSKTGVHESGTYIMKTGYEPRTTIVHPCMGVWASHFLGKIKDKTLPDSVIVNSGSAYPGAGFFPPAMSPIPISNPETGLQNIKPTTENDSMFGKRISLMNEFDTSFRKKFQTEDVKAYTEFYDETLKLMKSEDLKAFDLTMESAETREKYGRTSFGQGCLLARRLVESGVRFVEVQMGGWDMHNTIDNGMTNNGTTLDNGFSALLQDLEAKGLLESTLVVLGSEFGRTPDINENDGRDHYPLAYSTVFAGGGTKRGFAYGATDKEGRRPADKQTSPQDFLATIGHAMGLPVDEVVMSPSNRPFTVGDKGVPVVDIFA</sequence>